<dbReference type="OrthoDB" id="5153301at2759"/>
<dbReference type="EMBL" id="NKHU02000596">
    <property type="protein sequence ID" value="RHZ43044.1"/>
    <property type="molecule type" value="Genomic_DNA"/>
</dbReference>
<dbReference type="PANTHER" id="PTHR13710:SF154">
    <property type="entry name" value="RECQ HELICASE, PUTATIVE (AFU_ORTHOLOGUE AFUA_6G14720)-RELATED"/>
    <property type="match status" value="1"/>
</dbReference>
<name>A0A397FZN4_ASPTH</name>
<feature type="transmembrane region" description="Helical" evidence="2">
    <location>
        <begin position="269"/>
        <end position="292"/>
    </location>
</feature>
<dbReference type="GO" id="GO:0005524">
    <property type="term" value="F:ATP binding"/>
    <property type="evidence" value="ECO:0007669"/>
    <property type="project" value="InterPro"/>
</dbReference>
<reference evidence="4" key="1">
    <citation type="submission" date="2018-08" db="EMBL/GenBank/DDBJ databases">
        <title>Draft genome sequence of azole-resistant Aspergillus thermomutatus (Neosartorya pseudofischeri) strain HMR AF 39, isolated from a human nasal aspirate.</title>
        <authorList>
            <person name="Parent-Michaud M."/>
            <person name="Dufresne P.J."/>
            <person name="Fournier E."/>
            <person name="Martineau C."/>
            <person name="Moreira S."/>
            <person name="Perkins V."/>
            <person name="De Repentigny L."/>
            <person name="Dufresne S.F."/>
        </authorList>
    </citation>
    <scope>NUCLEOTIDE SEQUENCE [LARGE SCALE GENOMIC DNA]</scope>
    <source>
        <strain evidence="4">HMR AF 39</strain>
    </source>
</reference>
<evidence type="ECO:0000313" key="4">
    <source>
        <dbReference type="EMBL" id="RHZ43044.1"/>
    </source>
</evidence>
<evidence type="ECO:0000256" key="1">
    <source>
        <dbReference type="ARBA" id="ARBA00005446"/>
    </source>
</evidence>
<evidence type="ECO:0000256" key="2">
    <source>
        <dbReference type="SAM" id="Phobius"/>
    </source>
</evidence>
<dbReference type="STRING" id="41047.A0A397FZN4"/>
<keyword evidence="2" id="KW-0812">Transmembrane</keyword>
<feature type="non-terminal residue" evidence="4">
    <location>
        <position position="1"/>
    </location>
</feature>
<keyword evidence="2" id="KW-0472">Membrane</keyword>
<comment type="similarity">
    <text evidence="1">Belongs to the helicase family. RecQ subfamily.</text>
</comment>
<dbReference type="Gene3D" id="3.40.50.300">
    <property type="entry name" value="P-loop containing nucleotide triphosphate hydrolases"/>
    <property type="match status" value="1"/>
</dbReference>
<protein>
    <recommendedName>
        <fullName evidence="3">Helicase ATP-binding domain-containing protein</fullName>
    </recommendedName>
</protein>
<dbReference type="GO" id="GO:0005737">
    <property type="term" value="C:cytoplasm"/>
    <property type="evidence" value="ECO:0007669"/>
    <property type="project" value="TreeGrafter"/>
</dbReference>
<evidence type="ECO:0000259" key="3">
    <source>
        <dbReference type="PROSITE" id="PS51192"/>
    </source>
</evidence>
<dbReference type="GO" id="GO:0003676">
    <property type="term" value="F:nucleic acid binding"/>
    <property type="evidence" value="ECO:0007669"/>
    <property type="project" value="InterPro"/>
</dbReference>
<feature type="domain" description="Helicase ATP-binding" evidence="3">
    <location>
        <begin position="248"/>
        <end position="393"/>
    </location>
</feature>
<dbReference type="CDD" id="cd17920">
    <property type="entry name" value="DEXHc_RecQ"/>
    <property type="match status" value="1"/>
</dbReference>
<dbReference type="AlphaFoldDB" id="A0A397FZN4"/>
<accession>A0A397FZN4</accession>
<evidence type="ECO:0000313" key="5">
    <source>
        <dbReference type="Proteomes" id="UP000215305"/>
    </source>
</evidence>
<dbReference type="GeneID" id="38122250"/>
<dbReference type="InterPro" id="IPR027417">
    <property type="entry name" value="P-loop_NTPase"/>
</dbReference>
<dbReference type="Pfam" id="PF00270">
    <property type="entry name" value="DEAD"/>
    <property type="match status" value="1"/>
</dbReference>
<dbReference type="GO" id="GO:0009378">
    <property type="term" value="F:four-way junction helicase activity"/>
    <property type="evidence" value="ECO:0007669"/>
    <property type="project" value="TreeGrafter"/>
</dbReference>
<dbReference type="GO" id="GO:0005694">
    <property type="term" value="C:chromosome"/>
    <property type="evidence" value="ECO:0007669"/>
    <property type="project" value="TreeGrafter"/>
</dbReference>
<sequence>QSQAGWNFLQDARTQWPVDGTHWMIDRLRAEPAMQRHFMRGGRFHPAAIQQYWQRVAQFKEKLAIIVHVTAGQPARAPELLRTAIHIAAYRDIAIGISCWFLHLSTAFPNNVQEANHIPAAMDADAEEFMDDEQWIGHIADLQAAHSSHVAGMVYGRSIHEQAGSTNHRREMFRLSSTNWHQFLGFASAATAPSILGKRKQAPWEDEAEVSRIERRHQLATMDMEAAAQRMTGQPTMRFRGVQDPAIQAIQRGESPMVAVMPTGGGKSMLFMVPAFAAPGGTTIVVVPLVALQADMQRRCQQLGISCVAWESRRPPDAALIVLVTPESAVSPDFQTFLNRLRWMRRLDRIVINECHVLGKLVQARTQTVWLTATLPPSMEDELCRRMKHDRTAVTIYRAQTSRPNVAYRVWRPVLMGVGRGPYQWIESEAVVAFIQDRIQRAAGGKVIIYANIIGQVTAMTRVLG</sequence>
<dbReference type="SUPFAM" id="SSF52540">
    <property type="entry name" value="P-loop containing nucleoside triphosphate hydrolases"/>
    <property type="match status" value="1"/>
</dbReference>
<proteinExistence type="inferred from homology"/>
<dbReference type="GO" id="GO:0043138">
    <property type="term" value="F:3'-5' DNA helicase activity"/>
    <property type="evidence" value="ECO:0007669"/>
    <property type="project" value="TreeGrafter"/>
</dbReference>
<dbReference type="VEuPathDB" id="FungiDB:CDV56_100276"/>
<keyword evidence="2" id="KW-1133">Transmembrane helix</keyword>
<organism evidence="4 5">
    <name type="scientific">Aspergillus thermomutatus</name>
    <name type="common">Neosartorya pseudofischeri</name>
    <dbReference type="NCBI Taxonomy" id="41047"/>
    <lineage>
        <taxon>Eukaryota</taxon>
        <taxon>Fungi</taxon>
        <taxon>Dikarya</taxon>
        <taxon>Ascomycota</taxon>
        <taxon>Pezizomycotina</taxon>
        <taxon>Eurotiomycetes</taxon>
        <taxon>Eurotiomycetidae</taxon>
        <taxon>Eurotiales</taxon>
        <taxon>Aspergillaceae</taxon>
        <taxon>Aspergillus</taxon>
        <taxon>Aspergillus subgen. Fumigati</taxon>
    </lineage>
</organism>
<dbReference type="InterPro" id="IPR014001">
    <property type="entry name" value="Helicase_ATP-bd"/>
</dbReference>
<dbReference type="PANTHER" id="PTHR13710">
    <property type="entry name" value="DNA HELICASE RECQ FAMILY MEMBER"/>
    <property type="match status" value="1"/>
</dbReference>
<keyword evidence="5" id="KW-1185">Reference proteome</keyword>
<gene>
    <name evidence="4" type="ORF">CDV56_100276</name>
</gene>
<dbReference type="PROSITE" id="PS51192">
    <property type="entry name" value="HELICASE_ATP_BIND_1"/>
    <property type="match status" value="1"/>
</dbReference>
<feature type="non-terminal residue" evidence="4">
    <location>
        <position position="465"/>
    </location>
</feature>
<comment type="caution">
    <text evidence="4">The sequence shown here is derived from an EMBL/GenBank/DDBJ whole genome shotgun (WGS) entry which is preliminary data.</text>
</comment>
<dbReference type="GO" id="GO:0000724">
    <property type="term" value="P:double-strand break repair via homologous recombination"/>
    <property type="evidence" value="ECO:0007669"/>
    <property type="project" value="TreeGrafter"/>
</dbReference>
<dbReference type="RefSeq" id="XP_026609439.1">
    <property type="nucleotide sequence ID" value="XM_026753895.1"/>
</dbReference>
<dbReference type="InterPro" id="IPR011545">
    <property type="entry name" value="DEAD/DEAH_box_helicase_dom"/>
</dbReference>
<dbReference type="SMART" id="SM00487">
    <property type="entry name" value="DEXDc"/>
    <property type="match status" value="1"/>
</dbReference>
<dbReference type="Proteomes" id="UP000215305">
    <property type="component" value="Unassembled WGS sequence"/>
</dbReference>